<dbReference type="InterPro" id="IPR014509">
    <property type="entry name" value="YjdF-like"/>
</dbReference>
<proteinExistence type="predicted"/>
<feature type="transmembrane region" description="Helical" evidence="1">
    <location>
        <begin position="74"/>
        <end position="92"/>
    </location>
</feature>
<gene>
    <name evidence="2" type="ORF">NEE01_18925</name>
</gene>
<keyword evidence="3" id="KW-1185">Reference proteome</keyword>
<feature type="transmembrane region" description="Helical" evidence="1">
    <location>
        <begin position="50"/>
        <end position="67"/>
    </location>
</feature>
<keyword evidence="1" id="KW-0472">Membrane</keyword>
<feature type="transmembrane region" description="Helical" evidence="1">
    <location>
        <begin position="152"/>
        <end position="169"/>
    </location>
</feature>
<dbReference type="Proteomes" id="UP001165565">
    <property type="component" value="Unassembled WGS sequence"/>
</dbReference>
<sequence length="220" mass="24551">MPLPETRGTSYLARLRRLPARQLAMLGALALAVVAANIRQPFPEIAPLQHIPTVILLLAAPVLLDRFPLTDRSVLALTAFFLLHTLAGRYTYSNVPYDDWARALTGHDISRTFGVARNEFDRLVHFSFGLLWVGPFAGLVRRHAGMSPKAAIWMAFLFVGAISALYEIFEWLLTMTVSPDLAADYNGQQGDPWDSQKDMAMAIVGAATASVSLWWRRERR</sequence>
<evidence type="ECO:0000256" key="1">
    <source>
        <dbReference type="SAM" id="Phobius"/>
    </source>
</evidence>
<evidence type="ECO:0000313" key="3">
    <source>
        <dbReference type="Proteomes" id="UP001165565"/>
    </source>
</evidence>
<name>A0AA41ZAC1_9SPHN</name>
<accession>A0AA41ZAC1</accession>
<organism evidence="2 3">
    <name type="scientific">Sphingomonas lycopersici</name>
    <dbReference type="NCBI Taxonomy" id="2951807"/>
    <lineage>
        <taxon>Bacteria</taxon>
        <taxon>Pseudomonadati</taxon>
        <taxon>Pseudomonadota</taxon>
        <taxon>Alphaproteobacteria</taxon>
        <taxon>Sphingomonadales</taxon>
        <taxon>Sphingomonadaceae</taxon>
        <taxon>Sphingomonas</taxon>
    </lineage>
</organism>
<dbReference type="AlphaFoldDB" id="A0AA41ZAC1"/>
<evidence type="ECO:0000313" key="2">
    <source>
        <dbReference type="EMBL" id="MCW6536857.1"/>
    </source>
</evidence>
<reference evidence="2" key="1">
    <citation type="submission" date="2022-06" db="EMBL/GenBank/DDBJ databases">
        <title>Sphingomonas sp. nov. isolated from rhizosphere soil of tomato.</title>
        <authorList>
            <person name="Dong H."/>
            <person name="Gao R."/>
        </authorList>
    </citation>
    <scope>NUCLEOTIDE SEQUENCE</scope>
    <source>
        <strain evidence="2">MMSM24</strain>
    </source>
</reference>
<protein>
    <submittedName>
        <fullName evidence="2">DUF2238 domain-containing protein</fullName>
    </submittedName>
</protein>
<feature type="transmembrane region" description="Helical" evidence="1">
    <location>
        <begin position="20"/>
        <end position="38"/>
    </location>
</feature>
<keyword evidence="1" id="KW-0812">Transmembrane</keyword>
<keyword evidence="1" id="KW-1133">Transmembrane helix</keyword>
<dbReference type="RefSeq" id="WP_265270646.1">
    <property type="nucleotide sequence ID" value="NZ_JANFAV010000016.1"/>
</dbReference>
<feature type="transmembrane region" description="Helical" evidence="1">
    <location>
        <begin position="123"/>
        <end position="140"/>
    </location>
</feature>
<dbReference type="Pfam" id="PF09997">
    <property type="entry name" value="DUF2238"/>
    <property type="match status" value="1"/>
</dbReference>
<feature type="transmembrane region" description="Helical" evidence="1">
    <location>
        <begin position="199"/>
        <end position="215"/>
    </location>
</feature>
<dbReference type="EMBL" id="JANFAV010000016">
    <property type="protein sequence ID" value="MCW6536857.1"/>
    <property type="molecule type" value="Genomic_DNA"/>
</dbReference>
<comment type="caution">
    <text evidence="2">The sequence shown here is derived from an EMBL/GenBank/DDBJ whole genome shotgun (WGS) entry which is preliminary data.</text>
</comment>